<evidence type="ECO:0000313" key="3">
    <source>
        <dbReference type="Proteomes" id="UP000195781"/>
    </source>
</evidence>
<comment type="caution">
    <text evidence="2">The sequence shown here is derived from an EMBL/GenBank/DDBJ whole genome shotgun (WGS) entry which is preliminary data.</text>
</comment>
<proteinExistence type="predicted"/>
<gene>
    <name evidence="2" type="ORF">B5G02_03230</name>
</gene>
<dbReference type="RefSeq" id="WP_094335162.1">
    <property type="nucleotide sequence ID" value="NZ_NFIE01000005.1"/>
</dbReference>
<evidence type="ECO:0000259" key="1">
    <source>
        <dbReference type="Pfam" id="PF04961"/>
    </source>
</evidence>
<dbReference type="OrthoDB" id="7959174at2"/>
<dbReference type="EMBL" id="NFIE01000005">
    <property type="protein sequence ID" value="OUN89240.1"/>
    <property type="molecule type" value="Genomic_DNA"/>
</dbReference>
<sequence length="216" mass="22337">MTGTHTAEGSIADLSCRAFAADLAAKLPVPGGGGASALVGALGAALCSMAGNFTAGKKRFAAVEDDVQRILAEAEVLRHKLIGLIEADAAAFEPVSRAYRMPKEDPARAQVLEVATKTACSAPIETMRVCARVIELLEEMGGICSPMLLSDVGCGAVLGAAALRAASVNVFVNTSELADRAYAEALEREADGLLEAYIPRAEALAARVTDHIRGRG</sequence>
<dbReference type="Pfam" id="PF04961">
    <property type="entry name" value="FTCD_C"/>
    <property type="match status" value="1"/>
</dbReference>
<dbReference type="Gene3D" id="1.20.120.680">
    <property type="entry name" value="Formiminotetrahydrofolate cyclodeaminase monomer, up-and-down helical bundle"/>
    <property type="match status" value="1"/>
</dbReference>
<dbReference type="AlphaFoldDB" id="A0A1Y3Y4K3"/>
<evidence type="ECO:0000313" key="2">
    <source>
        <dbReference type="EMBL" id="OUN89240.1"/>
    </source>
</evidence>
<dbReference type="SUPFAM" id="SSF101262">
    <property type="entry name" value="Methenyltetrahydrofolate cyclohydrolase-like"/>
    <property type="match status" value="1"/>
</dbReference>
<protein>
    <submittedName>
        <fullName evidence="2">Sugar ABC transporter substrate-binding protein</fullName>
    </submittedName>
</protein>
<dbReference type="InterPro" id="IPR036178">
    <property type="entry name" value="Formintransfe-cycloase-like_sf"/>
</dbReference>
<dbReference type="Proteomes" id="UP000195781">
    <property type="component" value="Unassembled WGS sequence"/>
</dbReference>
<name>A0A1Y3Y4K3_9ACTN</name>
<reference evidence="3" key="1">
    <citation type="submission" date="2017-04" db="EMBL/GenBank/DDBJ databases">
        <title>Function of individual gut microbiota members based on whole genome sequencing of pure cultures obtained from chicken caecum.</title>
        <authorList>
            <person name="Medvecky M."/>
            <person name="Cejkova D."/>
            <person name="Polansky O."/>
            <person name="Karasova D."/>
            <person name="Kubasova T."/>
            <person name="Cizek A."/>
            <person name="Rychlik I."/>
        </authorList>
    </citation>
    <scope>NUCLEOTIDE SEQUENCE [LARGE SCALE GENOMIC DNA]</scope>
    <source>
        <strain evidence="3">An5</strain>
    </source>
</reference>
<organism evidence="2 3">
    <name type="scientific">[Collinsella] massiliensis</name>
    <dbReference type="NCBI Taxonomy" id="1232426"/>
    <lineage>
        <taxon>Bacteria</taxon>
        <taxon>Bacillati</taxon>
        <taxon>Actinomycetota</taxon>
        <taxon>Coriobacteriia</taxon>
        <taxon>Coriobacteriales</taxon>
        <taxon>Coriobacteriaceae</taxon>
        <taxon>Enorma</taxon>
    </lineage>
</organism>
<accession>A0A1Y3Y4K3</accession>
<dbReference type="InterPro" id="IPR007044">
    <property type="entry name" value="Cyclodeamin/CycHdrlase"/>
</dbReference>
<feature type="domain" description="Cyclodeaminase/cyclohydrolase" evidence="1">
    <location>
        <begin position="15"/>
        <end position="191"/>
    </location>
</feature>
<dbReference type="GO" id="GO:0003824">
    <property type="term" value="F:catalytic activity"/>
    <property type="evidence" value="ECO:0007669"/>
    <property type="project" value="InterPro"/>
</dbReference>
<keyword evidence="3" id="KW-1185">Reference proteome</keyword>